<dbReference type="NCBIfam" id="TIGR01981">
    <property type="entry name" value="sufD"/>
    <property type="match status" value="1"/>
</dbReference>
<evidence type="ECO:0000313" key="3">
    <source>
        <dbReference type="Proteomes" id="UP001201217"/>
    </source>
</evidence>
<proteinExistence type="predicted"/>
<sequence>MEQQVVKLTDAENQLADLLKAAGANDASNALSAHGLPHRRIEEYHYTDLRTLLRDVPSDLAQANDRLPDVQFEGYGRIVIVNGKLVHADEIGGVEIKSADAAAKSVGNDQIINLMDGLAQNQIEITINTSLDKPIHIAHVHDGPDSVVADKVRVTTAEGVHATIVETFEGANARGLRFANFALDVAADAEMLHVQLDQNAEGARQFVQNTYDLHENANLRTLASHANFKLGRTDIKADFKGEGAHADFAGLTLLMDQQHGDFTLNVNHGVPNTTSTETFKSIVRDRAKAIFQGKIIVAPDAQKTDAQMMSQGLLLSERAEVLVKPELEIFADDVLCAHGATCGELDEDALFYLMSRGIKRAEAESMLIRAFLAELFDEMENEQVRDKLGDRVDAWLAAAE</sequence>
<dbReference type="SUPFAM" id="SSF101960">
    <property type="entry name" value="Stabilizer of iron transporter SufD"/>
    <property type="match status" value="1"/>
</dbReference>
<comment type="caution">
    <text evidence="2">The sequence shown here is derived from an EMBL/GenBank/DDBJ whole genome shotgun (WGS) entry which is preliminary data.</text>
</comment>
<protein>
    <submittedName>
        <fullName evidence="2">Fe-S cluster assembly protein SufD</fullName>
    </submittedName>
</protein>
<organism evidence="2 3">
    <name type="scientific">Maritalea mediterranea</name>
    <dbReference type="NCBI Taxonomy" id="2909667"/>
    <lineage>
        <taxon>Bacteria</taxon>
        <taxon>Pseudomonadati</taxon>
        <taxon>Pseudomonadota</taxon>
        <taxon>Alphaproteobacteria</taxon>
        <taxon>Hyphomicrobiales</taxon>
        <taxon>Devosiaceae</taxon>
        <taxon>Maritalea</taxon>
    </lineage>
</organism>
<dbReference type="Pfam" id="PF01458">
    <property type="entry name" value="SUFBD_core"/>
    <property type="match status" value="1"/>
</dbReference>
<dbReference type="InterPro" id="IPR037284">
    <property type="entry name" value="SUF_FeS_clus_asmbl_SufBD_sf"/>
</dbReference>
<name>A0ABS9EAF5_9HYPH</name>
<dbReference type="RefSeq" id="WP_236115572.1">
    <property type="nucleotide sequence ID" value="NZ_JAKGTI010000004.1"/>
</dbReference>
<gene>
    <name evidence="2" type="primary">sufD</name>
    <name evidence="2" type="ORF">L1I42_15130</name>
</gene>
<dbReference type="Proteomes" id="UP001201217">
    <property type="component" value="Unassembled WGS sequence"/>
</dbReference>
<dbReference type="InterPro" id="IPR000825">
    <property type="entry name" value="SUF_FeS_clus_asmbl_SufBD_core"/>
</dbReference>
<keyword evidence="3" id="KW-1185">Reference proteome</keyword>
<accession>A0ABS9EAF5</accession>
<dbReference type="InterPro" id="IPR011542">
    <property type="entry name" value="SUF_FeS_clus_asmbl_SufD"/>
</dbReference>
<reference evidence="2 3" key="1">
    <citation type="submission" date="2022-01" db="EMBL/GenBank/DDBJ databases">
        <title>Maritalea mediterranea sp. nov., isolated from marine plastic residues from the Malva-rosa beach (Valencia, Spain).</title>
        <authorList>
            <person name="Vidal-Verdu A."/>
            <person name="Molina-Menor E."/>
            <person name="Pascual J."/>
            <person name="Pereto J."/>
            <person name="Porcar M."/>
        </authorList>
    </citation>
    <scope>NUCLEOTIDE SEQUENCE [LARGE SCALE GENOMIC DNA]</scope>
    <source>
        <strain evidence="2 3">P4.10X</strain>
    </source>
</reference>
<evidence type="ECO:0000259" key="1">
    <source>
        <dbReference type="Pfam" id="PF01458"/>
    </source>
</evidence>
<dbReference type="PANTHER" id="PTHR43575:SF1">
    <property type="entry name" value="PROTEIN ABCI7, CHLOROPLASTIC"/>
    <property type="match status" value="1"/>
</dbReference>
<dbReference type="InterPro" id="IPR055346">
    <property type="entry name" value="Fe-S_cluster_assembly_SufBD"/>
</dbReference>
<dbReference type="EMBL" id="JAKGTI010000004">
    <property type="protein sequence ID" value="MCF4099827.1"/>
    <property type="molecule type" value="Genomic_DNA"/>
</dbReference>
<feature type="domain" description="SUF system FeS cluster assembly SufBD core" evidence="1">
    <location>
        <begin position="142"/>
        <end position="371"/>
    </location>
</feature>
<dbReference type="PANTHER" id="PTHR43575">
    <property type="entry name" value="PROTEIN ABCI7, CHLOROPLASTIC"/>
    <property type="match status" value="1"/>
</dbReference>
<evidence type="ECO:0000313" key="2">
    <source>
        <dbReference type="EMBL" id="MCF4099827.1"/>
    </source>
</evidence>